<comment type="subcellular location">
    <subcellularLocation>
        <location evidence="8">Cell outer membrane</location>
    </subcellularLocation>
    <subcellularLocation>
        <location evidence="1">Membrane</location>
    </subcellularLocation>
</comment>
<feature type="domain" description="POTRA" evidence="10">
    <location>
        <begin position="32"/>
        <end position="99"/>
    </location>
</feature>
<feature type="domain" description="POTRA" evidence="10">
    <location>
        <begin position="355"/>
        <end position="429"/>
    </location>
</feature>
<comment type="similarity">
    <text evidence="8">Belongs to the BamA family.</text>
</comment>
<dbReference type="Gene3D" id="2.40.160.50">
    <property type="entry name" value="membrane protein fhac: a member of the omp85/tpsb transporter family"/>
    <property type="match status" value="1"/>
</dbReference>
<name>A0ABU1V4W4_9BURK</name>
<sequence length="774" mass="85708" precursor="true">MKKNSFGLRGLTLSALATALLSALPAWAVDPFTLRDIRVEGLQRVEPGTVFASLPFRIGDQYSDDKGTTAIRSLFGLGLFSDVRLQINGDVLVVIVEERPTVADVSFSGVKEFEADVLKKALRDIGLADGRPFDKALADRAEQELKRQYINRSMYAAQVVTTVTPGERNRVNLNFSVVEGDVAKIREIRIVGNRAFSESTLRNLFDLDTGGWLSWYTKSDRYSRAKLNADIETLRSYYLTRGYLEFRIDSTQVAIAPDKESMSITLNITEGDRYVVKSVALEGEYLGREEEFKSLVTLRAGEAYNAEDEASTVKAFTDFFGAFGYAFAQVEPTRDIDRVNKQVSFVLRAQPARRVYVRRINVEGNNRTRDEVIRREFRQLESAWYDSDRIRLSRDRVDRLGFFTSVEVDTQPVPGTPDQVDMTVTVAEKPTGNLTLGAGYSQAEKLSIIAGIRQENVFGSGNYLGVDVNTSDYNRQIVVSTVDPYFTADGISRSFDAYYRTTRPYTEQGGDYRLVTPGMSIKFGIPFTEQDTVFFGIGVEQTKIEPGNGLPLAYQQYSDTFGASSTSLPLTVGWSRDGRDSALVPTQGRLQRFNTELGVGGDTRYLKASYQFQQYIPLNKQYTLAFNGELGYGKGLGGRAYPLFKNFYGGGLGSVRGFDQGTLGPVSPITSGVQAGELVNIGGNRSIALSAEFIAPFPGAGNDRTLRMFGFVDVGNVYGENDTRANARDLRASVGVGLSWISPVGPLRFAIANPIRKFPGDRIQKFQFQIGTSF</sequence>
<dbReference type="InterPro" id="IPR023707">
    <property type="entry name" value="OM_assembly_BamA"/>
</dbReference>
<dbReference type="PIRSF" id="PIRSF006076">
    <property type="entry name" value="OM_assembly_OMP85"/>
    <property type="match status" value="1"/>
</dbReference>
<feature type="signal peptide" evidence="8">
    <location>
        <begin position="1"/>
        <end position="28"/>
    </location>
</feature>
<evidence type="ECO:0000313" key="11">
    <source>
        <dbReference type="EMBL" id="MDR7092499.1"/>
    </source>
</evidence>
<protein>
    <recommendedName>
        <fullName evidence="8 9">Outer membrane protein assembly factor BamA</fullName>
    </recommendedName>
</protein>
<dbReference type="InterPro" id="IPR039910">
    <property type="entry name" value="D15-like"/>
</dbReference>
<comment type="subunit">
    <text evidence="8">Part of the Bam complex.</text>
</comment>
<evidence type="ECO:0000256" key="7">
    <source>
        <dbReference type="ARBA" id="ARBA00023237"/>
    </source>
</evidence>
<keyword evidence="2 8" id="KW-1134">Transmembrane beta strand</keyword>
<proteinExistence type="inferred from homology"/>
<evidence type="ECO:0000256" key="4">
    <source>
        <dbReference type="ARBA" id="ARBA00022729"/>
    </source>
</evidence>
<feature type="chain" id="PRO_5044906043" description="Outer membrane protein assembly factor BamA" evidence="8">
    <location>
        <begin position="29"/>
        <end position="774"/>
    </location>
</feature>
<keyword evidence="4 8" id="KW-0732">Signal</keyword>
<keyword evidence="6 8" id="KW-0472">Membrane</keyword>
<evidence type="ECO:0000313" key="12">
    <source>
        <dbReference type="Proteomes" id="UP001265550"/>
    </source>
</evidence>
<dbReference type="PANTHER" id="PTHR12815">
    <property type="entry name" value="SORTING AND ASSEMBLY MACHINERY SAMM50 PROTEIN FAMILY MEMBER"/>
    <property type="match status" value="1"/>
</dbReference>
<keyword evidence="7 8" id="KW-0998">Cell outer membrane</keyword>
<dbReference type="Gene3D" id="3.10.20.310">
    <property type="entry name" value="membrane protein fhac"/>
    <property type="match status" value="5"/>
</dbReference>
<dbReference type="EMBL" id="JAVDWE010000001">
    <property type="protein sequence ID" value="MDR7092499.1"/>
    <property type="molecule type" value="Genomic_DNA"/>
</dbReference>
<dbReference type="HAMAP" id="MF_01430">
    <property type="entry name" value="OM_assembly_BamA"/>
    <property type="match status" value="1"/>
</dbReference>
<dbReference type="PROSITE" id="PS51779">
    <property type="entry name" value="POTRA"/>
    <property type="match status" value="4"/>
</dbReference>
<dbReference type="InterPro" id="IPR000184">
    <property type="entry name" value="Bac_surfAg_D15"/>
</dbReference>
<keyword evidence="5 8" id="KW-0677">Repeat</keyword>
<keyword evidence="12" id="KW-1185">Reference proteome</keyword>
<organism evidence="11 12">
    <name type="scientific">Hydrogenophaga laconesensis</name>
    <dbReference type="NCBI Taxonomy" id="1805971"/>
    <lineage>
        <taxon>Bacteria</taxon>
        <taxon>Pseudomonadati</taxon>
        <taxon>Pseudomonadota</taxon>
        <taxon>Betaproteobacteria</taxon>
        <taxon>Burkholderiales</taxon>
        <taxon>Comamonadaceae</taxon>
        <taxon>Hydrogenophaga</taxon>
    </lineage>
</organism>
<evidence type="ECO:0000256" key="6">
    <source>
        <dbReference type="ARBA" id="ARBA00023136"/>
    </source>
</evidence>
<dbReference type="InterPro" id="IPR034746">
    <property type="entry name" value="POTRA"/>
</dbReference>
<dbReference type="Proteomes" id="UP001265550">
    <property type="component" value="Unassembled WGS sequence"/>
</dbReference>
<evidence type="ECO:0000256" key="5">
    <source>
        <dbReference type="ARBA" id="ARBA00022737"/>
    </source>
</evidence>
<evidence type="ECO:0000256" key="2">
    <source>
        <dbReference type="ARBA" id="ARBA00022452"/>
    </source>
</evidence>
<evidence type="ECO:0000259" key="10">
    <source>
        <dbReference type="PROSITE" id="PS51779"/>
    </source>
</evidence>
<evidence type="ECO:0000256" key="8">
    <source>
        <dbReference type="HAMAP-Rule" id="MF_01430"/>
    </source>
</evidence>
<keyword evidence="3 8" id="KW-0812">Transmembrane</keyword>
<comment type="function">
    <text evidence="8">Part of the outer membrane protein assembly complex, which is involved in assembly and insertion of beta-barrel proteins into the outer membrane.</text>
</comment>
<feature type="domain" description="POTRA" evidence="10">
    <location>
        <begin position="100"/>
        <end position="180"/>
    </location>
</feature>
<dbReference type="Pfam" id="PF07244">
    <property type="entry name" value="POTRA"/>
    <property type="match status" value="4"/>
</dbReference>
<dbReference type="InterPro" id="IPR010827">
    <property type="entry name" value="BamA/TamA_POTRA"/>
</dbReference>
<gene>
    <name evidence="8" type="primary">bamA</name>
    <name evidence="11" type="ORF">J2X09_000222</name>
</gene>
<dbReference type="Pfam" id="PF01103">
    <property type="entry name" value="Omp85"/>
    <property type="match status" value="1"/>
</dbReference>
<evidence type="ECO:0000256" key="9">
    <source>
        <dbReference type="NCBIfam" id="TIGR03303"/>
    </source>
</evidence>
<feature type="domain" description="POTRA" evidence="10">
    <location>
        <begin position="183"/>
        <end position="271"/>
    </location>
</feature>
<accession>A0ABU1V4W4</accession>
<comment type="caution">
    <text evidence="11">The sequence shown here is derived from an EMBL/GenBank/DDBJ whole genome shotgun (WGS) entry which is preliminary data.</text>
</comment>
<dbReference type="RefSeq" id="WP_204731513.1">
    <property type="nucleotide sequence ID" value="NZ_JAVDWE010000001.1"/>
</dbReference>
<evidence type="ECO:0000256" key="1">
    <source>
        <dbReference type="ARBA" id="ARBA00004370"/>
    </source>
</evidence>
<evidence type="ECO:0000256" key="3">
    <source>
        <dbReference type="ARBA" id="ARBA00022692"/>
    </source>
</evidence>
<reference evidence="11 12" key="1">
    <citation type="submission" date="2023-07" db="EMBL/GenBank/DDBJ databases">
        <title>Sorghum-associated microbial communities from plants grown in Nebraska, USA.</title>
        <authorList>
            <person name="Schachtman D."/>
        </authorList>
    </citation>
    <scope>NUCLEOTIDE SEQUENCE [LARGE SCALE GENOMIC DNA]</scope>
    <source>
        <strain evidence="11 12">BE240</strain>
    </source>
</reference>
<dbReference type="NCBIfam" id="TIGR03303">
    <property type="entry name" value="OM_YaeT"/>
    <property type="match status" value="1"/>
</dbReference>
<dbReference type="PANTHER" id="PTHR12815:SF23">
    <property type="entry name" value="OUTER MEMBRANE PROTEIN ASSEMBLY FACTOR BAMA"/>
    <property type="match status" value="1"/>
</dbReference>